<dbReference type="Gene3D" id="3.40.50.300">
    <property type="entry name" value="P-loop containing nucleotide triphosphate hydrolases"/>
    <property type="match status" value="3"/>
</dbReference>
<keyword evidence="2 3" id="KW-0067">ATP-binding</keyword>
<evidence type="ECO:0000256" key="1">
    <source>
        <dbReference type="ARBA" id="ARBA00022741"/>
    </source>
</evidence>
<proteinExistence type="inferred from homology"/>
<dbReference type="SUPFAM" id="SSF52540">
    <property type="entry name" value="P-loop containing nucleoside triphosphate hydrolases"/>
    <property type="match status" value="2"/>
</dbReference>
<evidence type="ECO:0000313" key="5">
    <source>
        <dbReference type="EMBL" id="MFC3148871.1"/>
    </source>
</evidence>
<comment type="similarity">
    <text evidence="3">Belongs to the RecD family.</text>
</comment>
<keyword evidence="6" id="KW-1185">Reference proteome</keyword>
<organism evidence="5 6">
    <name type="scientific">Piscinibacterium candidicorallinum</name>
    <dbReference type="NCBI Taxonomy" id="1793872"/>
    <lineage>
        <taxon>Bacteria</taxon>
        <taxon>Pseudomonadati</taxon>
        <taxon>Pseudomonadota</taxon>
        <taxon>Betaproteobacteria</taxon>
        <taxon>Burkholderiales</taxon>
        <taxon>Piscinibacterium</taxon>
    </lineage>
</organism>
<dbReference type="InterPro" id="IPR050534">
    <property type="entry name" value="Coronavir_polyprotein_1ab"/>
</dbReference>
<dbReference type="RefSeq" id="WP_377305201.1">
    <property type="nucleotide sequence ID" value="NZ_JBHRTI010000010.1"/>
</dbReference>
<evidence type="ECO:0000313" key="6">
    <source>
        <dbReference type="Proteomes" id="UP001595556"/>
    </source>
</evidence>
<keyword evidence="3 5" id="KW-0378">Hydrolase</keyword>
<dbReference type="CDD" id="cd17933">
    <property type="entry name" value="DEXSc_RecD-like"/>
    <property type="match status" value="1"/>
</dbReference>
<gene>
    <name evidence="3 5" type="primary">recD</name>
    <name evidence="5" type="ORF">ACFOEN_14670</name>
</gene>
<evidence type="ECO:0000259" key="4">
    <source>
        <dbReference type="Pfam" id="PF13538"/>
    </source>
</evidence>
<dbReference type="InterPro" id="IPR006344">
    <property type="entry name" value="RecD"/>
</dbReference>
<comment type="function">
    <text evidence="3">A helicase/nuclease that prepares dsDNA breaks (DSB) for recombinational DNA repair. Binds to DSBs and unwinds DNA via a highly rapid and processive ATP-dependent bidirectional helicase activity. Unwinds dsDNA until it encounters a Chi (crossover hotspot instigator) sequence from the 3' direction. Cuts ssDNA a few nucleotides 3' to the Chi site. The properties and activities of the enzyme are changed at Chi. The Chi-altered holoenzyme produces a long 3'-ssDNA overhang and facilitates RecA-binding to the ssDNA for homologous DNA recombination and repair. Holoenzyme degrades any linearized DNA that is unable to undergo homologous recombination. In the holoenzyme this subunit has ssDNA-dependent ATPase and 5'-3' helicase activity. When added to pre-assembled RecBC greatly stimulates nuclease activity and augments holoenzyme processivity. Negatively regulates the RecA-loading ability of RecBCD.</text>
</comment>
<dbReference type="InterPro" id="IPR027785">
    <property type="entry name" value="UvrD-like_helicase_C"/>
</dbReference>
<dbReference type="NCBIfam" id="TIGR01447">
    <property type="entry name" value="recD"/>
    <property type="match status" value="1"/>
</dbReference>
<keyword evidence="3" id="KW-0238">DNA-binding</keyword>
<dbReference type="CDD" id="cd18809">
    <property type="entry name" value="SF1_C_RecD"/>
    <property type="match status" value="1"/>
</dbReference>
<comment type="catalytic activity">
    <reaction evidence="3">
        <text>ATP + H2O = ADP + phosphate + H(+)</text>
        <dbReference type="Rhea" id="RHEA:13065"/>
        <dbReference type="ChEBI" id="CHEBI:15377"/>
        <dbReference type="ChEBI" id="CHEBI:15378"/>
        <dbReference type="ChEBI" id="CHEBI:30616"/>
        <dbReference type="ChEBI" id="CHEBI:43474"/>
        <dbReference type="ChEBI" id="CHEBI:456216"/>
        <dbReference type="EC" id="5.6.2.3"/>
    </reaction>
</comment>
<feature type="binding site" evidence="3">
    <location>
        <begin position="174"/>
        <end position="181"/>
    </location>
    <ligand>
        <name>ATP</name>
        <dbReference type="ChEBI" id="CHEBI:30616"/>
    </ligand>
</feature>
<dbReference type="EMBL" id="JBHRTI010000010">
    <property type="protein sequence ID" value="MFC3148871.1"/>
    <property type="molecule type" value="Genomic_DNA"/>
</dbReference>
<reference evidence="6" key="1">
    <citation type="journal article" date="2019" name="Int. J. Syst. Evol. Microbiol.">
        <title>The Global Catalogue of Microorganisms (GCM) 10K type strain sequencing project: providing services to taxonomists for standard genome sequencing and annotation.</title>
        <authorList>
            <consortium name="The Broad Institute Genomics Platform"/>
            <consortium name="The Broad Institute Genome Sequencing Center for Infectious Disease"/>
            <person name="Wu L."/>
            <person name="Ma J."/>
        </authorList>
    </citation>
    <scope>NUCLEOTIDE SEQUENCE [LARGE SCALE GENOMIC DNA]</scope>
    <source>
        <strain evidence="6">KCTC 52168</strain>
    </source>
</reference>
<keyword evidence="3" id="KW-0540">Nuclease</keyword>
<keyword evidence="1 3" id="KW-0547">Nucleotide-binding</keyword>
<sequence length="626" mass="67106">MIELRSNVLGNPLGQSARPVPRGGFADVFADHIARWSARTGASSAAQAVASDAARRLILAMDEGHVCLVDPKLADPSTLKHLLDSGMVAMHADPGNRPMLLDAAGRLYLHRMMDHEQALARALDAMAATPLIKAEPAAVIALRERFAHVPAGNLDGQQLACASALCSRLLVLSGGPGTGKTTTVVNLLAVLLAQTPTLRTALCAPTGKAAARLVESLRARAEYLPAALREHLPQAAATVHRLLGYQAHDRRFRHHAGNPLECDLLVVDEASMLDLALARRLVEALPARARLVLLGDKDQLASVEAGAVFSQLSQQRTLGAEQRTRLAALCGIDPRALDDVALGDEDALSAHVCWLTENYRFREQPAIASLANAVRDGRADAALAILEDHAQAAVQRLPEPLQTAQLEATLREGFAEYFKLLAAGSRDARALLAALGRFRVLCAQRHGSTGVIYLNQLARRLLAQSQNIPVPTEAAEPLVGEPVMLQANDYALELFNGDVGVLLPDKAGQLHGVFERSDGSLLHVPLARLTRSETAFAITVHKSQGSEFDAVLVVMPESPGPLATRELLYTALTRARRRVLVTSTDAVFRHAIATPASRRGGLPDRLAEAAQARRDALRAPTTRESH</sequence>
<dbReference type="EC" id="5.6.2.3" evidence="3"/>
<dbReference type="HAMAP" id="MF_01487">
    <property type="entry name" value="RecD"/>
    <property type="match status" value="1"/>
</dbReference>
<dbReference type="PANTHER" id="PTHR43788:SF6">
    <property type="entry name" value="DNA HELICASE B"/>
    <property type="match status" value="1"/>
</dbReference>
<feature type="domain" description="UvrD-like helicase C-terminal" evidence="4">
    <location>
        <begin position="535"/>
        <end position="581"/>
    </location>
</feature>
<comment type="caution">
    <text evidence="5">The sequence shown here is derived from an EMBL/GenBank/DDBJ whole genome shotgun (WGS) entry which is preliminary data.</text>
</comment>
<dbReference type="PANTHER" id="PTHR43788">
    <property type="entry name" value="DNA2/NAM7 HELICASE FAMILY MEMBER"/>
    <property type="match status" value="1"/>
</dbReference>
<dbReference type="GO" id="GO:0008854">
    <property type="term" value="F:exodeoxyribonuclease V activity"/>
    <property type="evidence" value="ECO:0007669"/>
    <property type="project" value="UniProtKB-EC"/>
</dbReference>
<comment type="subunit">
    <text evidence="3">Heterotrimer of RecB, RecC and RecD. All subunits contribute to DNA-binding.</text>
</comment>
<comment type="miscellaneous">
    <text evidence="3">In the RecBCD complex, RecB has a slow 3'-5' helicase, an exonuclease activity and loads RecA onto ssDNA, RecD has a fast 5'-3' helicase activity, while RecC stimulates the ATPase and processivity of the RecB helicase and contributes to recognition of the Chi site.</text>
</comment>
<keyword evidence="3" id="KW-0234">DNA repair</keyword>
<keyword evidence="3" id="KW-0269">Exonuclease</keyword>
<dbReference type="Pfam" id="PF13245">
    <property type="entry name" value="AAA_19"/>
    <property type="match status" value="1"/>
</dbReference>
<protein>
    <recommendedName>
        <fullName evidence="3">RecBCD enzyme subunit RecD</fullName>
        <ecNumber evidence="3">5.6.2.3</ecNumber>
    </recommendedName>
    <alternativeName>
        <fullName evidence="3">DNA 5'-3' helicase subunit RecD</fullName>
    </alternativeName>
    <alternativeName>
        <fullName evidence="3">Exonuclease V subunit RecD</fullName>
        <shortName evidence="3">ExoV subunit RecD</shortName>
    </alternativeName>
    <alternativeName>
        <fullName evidence="3">Helicase/nuclease RecBCD subunit RecD</fullName>
    </alternativeName>
</protein>
<keyword evidence="3" id="KW-0347">Helicase</keyword>
<keyword evidence="3" id="KW-0227">DNA damage</keyword>
<accession>A0ABV7HBE3</accession>
<dbReference type="Pfam" id="PF13538">
    <property type="entry name" value="UvrD_C_2"/>
    <property type="match status" value="1"/>
</dbReference>
<dbReference type="InterPro" id="IPR027417">
    <property type="entry name" value="P-loop_NTPase"/>
</dbReference>
<name>A0ABV7HBE3_9BURK</name>
<keyword evidence="3" id="KW-0413">Isomerase</keyword>
<dbReference type="Proteomes" id="UP001595556">
    <property type="component" value="Unassembled WGS sequence"/>
</dbReference>
<evidence type="ECO:0000256" key="2">
    <source>
        <dbReference type="ARBA" id="ARBA00022840"/>
    </source>
</evidence>
<evidence type="ECO:0000256" key="3">
    <source>
        <dbReference type="HAMAP-Rule" id="MF_01487"/>
    </source>
</evidence>